<organism evidence="3">
    <name type="scientific">Cryptosporidium canis</name>
    <dbReference type="NCBI Taxonomy" id="195482"/>
    <lineage>
        <taxon>Eukaryota</taxon>
        <taxon>Sar</taxon>
        <taxon>Alveolata</taxon>
        <taxon>Apicomplexa</taxon>
        <taxon>Conoidasida</taxon>
        <taxon>Coccidia</taxon>
        <taxon>Eucoccidiorida</taxon>
        <taxon>Eimeriorina</taxon>
        <taxon>Cryptosporidiidae</taxon>
        <taxon>Cryptosporidium</taxon>
    </lineage>
</organism>
<keyword evidence="2" id="KW-0732">Signal</keyword>
<feature type="region of interest" description="Disordered" evidence="1">
    <location>
        <begin position="906"/>
        <end position="936"/>
    </location>
</feature>
<proteinExistence type="predicted"/>
<dbReference type="EMBL" id="JAPCXC010000102">
    <property type="protein sequence ID" value="KAJ1605328.1"/>
    <property type="molecule type" value="Genomic_DNA"/>
</dbReference>
<dbReference type="SUPFAM" id="SSF57184">
    <property type="entry name" value="Growth factor receptor domain"/>
    <property type="match status" value="1"/>
</dbReference>
<evidence type="ECO:0000256" key="1">
    <source>
        <dbReference type="SAM" id="MobiDB-lite"/>
    </source>
</evidence>
<feature type="chain" id="PRO_5039038663" evidence="2">
    <location>
        <begin position="22"/>
        <end position="936"/>
    </location>
</feature>
<sequence>MRLLNFLSKIIIFGLLAKAGSHVDANGEFCNGVDCVLSPVPNCPQNGLFSEQENGCIVTEPLIRSCPEGFKLSIGGTQCSKNVHTEKILACPENTRYDKHAQRCYIETKEVPRCEAGYIEDGNGDCYKLKEAEMICGAGEEGREDGCYSQRHLKKEYNCREIPLSIRAIHEQDSSSYTSNLAFLVGDKEYLGDGSRPPVCRVKVFHKPVCPENSVEDATGACIEKVGPEILCPEGYLLRDVKKEVSAPAEYSTIESRHYCQKEEFMEPISECPMGMVKEKDLSGLDVCYLIQQETPRQCTIGYTYLESSRKCVRKELAAPRCNQGYVYKGGFCYLAERPIEVHPVSYCVDPEAVVVGQYCVRNQSMSPIVDCPVGYIFDQAETKCRKDIEIDPIPTCPPRFVLNLQTLVCERKTEKDCSTTQYRKKCTSYDAETGQGVTREVAVEPRNLNVMFNHASHHHGDHHYHDYTRPIEGTKIVHQCVEIPEYTPKTCVHVETAPVVYVCHDGIQSMENRKCIKASKVMPSLSCPKEFKLRSDKCEQQNIEPILYRCSEGYILSESPASRLPKCIPGEELQKEQKMNALFECPQGLELIKNELGQFECMETQAPGCRSENCRSIAKISGPDWKCPAESEILAPDDDMSASERPNHRMLFSGHPHHSKRISNFKEKPRCIAKVTRPIEKRCANGNSSPVGDYCLVTLEKSCPIEGCESYVEFKPSIDCPDRTEPLGPHHADLCLESIRKPFKYHCLEGGQITQHHKCRYIVKKSCKHPNCTELTPTEGRMQCPPGYSEVKIISNYPSLNHPINSNAAYEGPPSNSHHFKQNLYQTNSSLSASSVWQRRRLFGSIRPLSTIGQCAALEFAPFILSCPNGFTEAEGKCIGVMDPSYQCPNGTYMRQDGLCGKPAMQPDKSGNRIYQGHGNQEYPNQAQYTRKSKL</sequence>
<name>A0A9D5DEQ8_9CRYT</name>
<dbReference type="OrthoDB" id="337646at2759"/>
<comment type="caution">
    <text evidence="3">The sequence shown here is derived from an EMBL/GenBank/DDBJ whole genome shotgun (WGS) entry which is preliminary data.</text>
</comment>
<reference evidence="3" key="1">
    <citation type="submission" date="2022-10" db="EMBL/GenBank/DDBJ databases">
        <title>Adaptive evolution leads to modifications in subtelomeric GC content in a zoonotic Cryptosporidium species.</title>
        <authorList>
            <person name="Li J."/>
            <person name="Feng Y."/>
            <person name="Xiao L."/>
        </authorList>
    </citation>
    <scope>NUCLEOTIDE SEQUENCE</scope>
    <source>
        <strain evidence="3">33844</strain>
    </source>
</reference>
<dbReference type="InterPro" id="IPR009030">
    <property type="entry name" value="Growth_fac_rcpt_cys_sf"/>
</dbReference>
<dbReference type="AlphaFoldDB" id="A0A9D5DEQ8"/>
<evidence type="ECO:0000256" key="2">
    <source>
        <dbReference type="SAM" id="SignalP"/>
    </source>
</evidence>
<gene>
    <name evidence="3" type="ORF">OJ253_3220</name>
</gene>
<feature type="compositionally biased region" description="Polar residues" evidence="1">
    <location>
        <begin position="919"/>
        <end position="936"/>
    </location>
</feature>
<protein>
    <submittedName>
        <fullName evidence="3">Oocyst wall protein 3</fullName>
    </submittedName>
</protein>
<accession>A0A9D5DEQ8</accession>
<feature type="signal peptide" evidence="2">
    <location>
        <begin position="1"/>
        <end position="21"/>
    </location>
</feature>
<evidence type="ECO:0000313" key="3">
    <source>
        <dbReference type="EMBL" id="KAJ1605328.1"/>
    </source>
</evidence>
<dbReference type="Proteomes" id="UP001067231">
    <property type="component" value="Unassembled WGS sequence"/>
</dbReference>